<dbReference type="Pfam" id="PF17955">
    <property type="entry name" value="Cas6b_N"/>
    <property type="match status" value="1"/>
</dbReference>
<dbReference type="EMBL" id="DVLC01000074">
    <property type="protein sequence ID" value="HIT46978.1"/>
    <property type="molecule type" value="Genomic_DNA"/>
</dbReference>
<evidence type="ECO:0000259" key="1">
    <source>
        <dbReference type="Pfam" id="PF17262"/>
    </source>
</evidence>
<dbReference type="InterPro" id="IPR020209">
    <property type="entry name" value="Cas6b_C"/>
</dbReference>
<gene>
    <name evidence="3" type="ORF">IAC35_03870</name>
</gene>
<feature type="domain" description="Cas6b N-terminal" evidence="2">
    <location>
        <begin position="5"/>
        <end position="97"/>
    </location>
</feature>
<reference evidence="3" key="2">
    <citation type="journal article" date="2021" name="PeerJ">
        <title>Extensive microbial diversity within the chicken gut microbiome revealed by metagenomics and culture.</title>
        <authorList>
            <person name="Gilroy R."/>
            <person name="Ravi A."/>
            <person name="Getino M."/>
            <person name="Pursley I."/>
            <person name="Horton D.L."/>
            <person name="Alikhan N.F."/>
            <person name="Baker D."/>
            <person name="Gharbi K."/>
            <person name="Hall N."/>
            <person name="Watson M."/>
            <person name="Adriaenssens E.M."/>
            <person name="Foster-Nyarko E."/>
            <person name="Jarju S."/>
            <person name="Secka A."/>
            <person name="Antonio M."/>
            <person name="Oren A."/>
            <person name="Chaudhuri R.R."/>
            <person name="La Ragione R."/>
            <person name="Hildebrand F."/>
            <person name="Pallen M.J."/>
        </authorList>
    </citation>
    <scope>NUCLEOTIDE SEQUENCE</scope>
    <source>
        <strain evidence="3">ChiHecec2B26-709</strain>
    </source>
</reference>
<name>A0A9D1GN15_9BACT</name>
<feature type="domain" description="Cas6b C-terminal" evidence="1">
    <location>
        <begin position="110"/>
        <end position="219"/>
    </location>
</feature>
<reference evidence="3" key="1">
    <citation type="submission" date="2020-10" db="EMBL/GenBank/DDBJ databases">
        <authorList>
            <person name="Gilroy R."/>
        </authorList>
    </citation>
    <scope>NUCLEOTIDE SEQUENCE</scope>
    <source>
        <strain evidence="3">ChiHecec2B26-709</strain>
    </source>
</reference>
<dbReference type="InterPro" id="IPR041528">
    <property type="entry name" value="Cas6b_N"/>
</dbReference>
<dbReference type="Proteomes" id="UP000886881">
    <property type="component" value="Unassembled WGS sequence"/>
</dbReference>
<sequence>MSMKEIRTCTIRFANPMSDREIPLFRGAVINSIPEDNVLFHNHLNEKYRYSYPLIQYKLLENRAAIVCVEEGCDAVSRFLNNFSSEIRLGRETVRLVLDSSAESAIQAGIDADMHDYRLQRWLPLNEKNYGQWLSTGSLTGRTELLERILTGNILSFGKGTGVQFQDEIKCILTDIHKQYYATYKDVRLMAFDISFKANVILPKEIGLGKGAGTGHGILL</sequence>
<protein>
    <submittedName>
        <fullName evidence="3">Uncharacterized protein</fullName>
    </submittedName>
</protein>
<evidence type="ECO:0000259" key="2">
    <source>
        <dbReference type="Pfam" id="PF17955"/>
    </source>
</evidence>
<organism evidence="3 4">
    <name type="scientific">Candidatus Cryptobacteroides merdipullorum</name>
    <dbReference type="NCBI Taxonomy" id="2840771"/>
    <lineage>
        <taxon>Bacteria</taxon>
        <taxon>Pseudomonadati</taxon>
        <taxon>Bacteroidota</taxon>
        <taxon>Bacteroidia</taxon>
        <taxon>Bacteroidales</taxon>
        <taxon>Candidatus Cryptobacteroides</taxon>
    </lineage>
</organism>
<evidence type="ECO:0000313" key="3">
    <source>
        <dbReference type="EMBL" id="HIT46978.1"/>
    </source>
</evidence>
<comment type="caution">
    <text evidence="3">The sequence shown here is derived from an EMBL/GenBank/DDBJ whole genome shotgun (WGS) entry which is preliminary data.</text>
</comment>
<evidence type="ECO:0000313" key="4">
    <source>
        <dbReference type="Proteomes" id="UP000886881"/>
    </source>
</evidence>
<accession>A0A9D1GN15</accession>
<dbReference type="AlphaFoldDB" id="A0A9D1GN15"/>
<proteinExistence type="predicted"/>
<dbReference type="Pfam" id="PF17262">
    <property type="entry name" value="Cas6b_C"/>
    <property type="match status" value="1"/>
</dbReference>